<accession>A0ABR3N5S2</accession>
<protein>
    <submittedName>
        <fullName evidence="2">Uncharacterized protein</fullName>
    </submittedName>
</protein>
<gene>
    <name evidence="2" type="ORF">QQF64_028142</name>
</gene>
<keyword evidence="3" id="KW-1185">Reference proteome</keyword>
<dbReference type="EMBL" id="JAYMGO010000006">
    <property type="protein sequence ID" value="KAL1272280.1"/>
    <property type="molecule type" value="Genomic_DNA"/>
</dbReference>
<comment type="caution">
    <text evidence="2">The sequence shown here is derived from an EMBL/GenBank/DDBJ whole genome shotgun (WGS) entry which is preliminary data.</text>
</comment>
<proteinExistence type="predicted"/>
<reference evidence="2 3" key="1">
    <citation type="submission" date="2023-09" db="EMBL/GenBank/DDBJ databases">
        <authorList>
            <person name="Wang M."/>
        </authorList>
    </citation>
    <scope>NUCLEOTIDE SEQUENCE [LARGE SCALE GENOMIC DNA]</scope>
    <source>
        <strain evidence="2">GT-2023</strain>
        <tissue evidence="2">Liver</tissue>
    </source>
</reference>
<evidence type="ECO:0000313" key="3">
    <source>
        <dbReference type="Proteomes" id="UP001558613"/>
    </source>
</evidence>
<sequence>MAGSCDTTETKSASLNGEGSSGSCSDSAPLCNSVLLHRAEAMTNHPHRSECCGPRSGVLRVCACALPALRIQVYERREPV</sequence>
<name>A0ABR3N5S2_9TELE</name>
<feature type="compositionally biased region" description="Polar residues" evidence="1">
    <location>
        <begin position="1"/>
        <end position="26"/>
    </location>
</feature>
<organism evidence="2 3">
    <name type="scientific">Cirrhinus molitorella</name>
    <name type="common">mud carp</name>
    <dbReference type="NCBI Taxonomy" id="172907"/>
    <lineage>
        <taxon>Eukaryota</taxon>
        <taxon>Metazoa</taxon>
        <taxon>Chordata</taxon>
        <taxon>Craniata</taxon>
        <taxon>Vertebrata</taxon>
        <taxon>Euteleostomi</taxon>
        <taxon>Actinopterygii</taxon>
        <taxon>Neopterygii</taxon>
        <taxon>Teleostei</taxon>
        <taxon>Ostariophysi</taxon>
        <taxon>Cypriniformes</taxon>
        <taxon>Cyprinidae</taxon>
        <taxon>Labeoninae</taxon>
        <taxon>Labeonini</taxon>
        <taxon>Cirrhinus</taxon>
    </lineage>
</organism>
<evidence type="ECO:0000313" key="2">
    <source>
        <dbReference type="EMBL" id="KAL1272280.1"/>
    </source>
</evidence>
<dbReference type="Proteomes" id="UP001558613">
    <property type="component" value="Unassembled WGS sequence"/>
</dbReference>
<feature type="region of interest" description="Disordered" evidence="1">
    <location>
        <begin position="1"/>
        <end position="27"/>
    </location>
</feature>
<evidence type="ECO:0000256" key="1">
    <source>
        <dbReference type="SAM" id="MobiDB-lite"/>
    </source>
</evidence>